<evidence type="ECO:0000256" key="1">
    <source>
        <dbReference type="SAM" id="MobiDB-lite"/>
    </source>
</evidence>
<dbReference type="InterPro" id="IPR003439">
    <property type="entry name" value="ABC_transporter-like_ATP-bd"/>
</dbReference>
<keyword evidence="4" id="KW-1185">Reference proteome</keyword>
<comment type="caution">
    <text evidence="3">The sequence shown here is derived from an EMBL/GenBank/DDBJ whole genome shotgun (WGS) entry which is preliminary data.</text>
</comment>
<keyword evidence="3" id="KW-0547">Nucleotide-binding</keyword>
<dbReference type="PROSITE" id="PS50893">
    <property type="entry name" value="ABC_TRANSPORTER_2"/>
    <property type="match status" value="1"/>
</dbReference>
<dbReference type="PANTHER" id="PTHR24220">
    <property type="entry name" value="IMPORT ATP-BINDING PROTEIN"/>
    <property type="match status" value="1"/>
</dbReference>
<dbReference type="InterPro" id="IPR027417">
    <property type="entry name" value="P-loop_NTPase"/>
</dbReference>
<feature type="region of interest" description="Disordered" evidence="1">
    <location>
        <begin position="230"/>
        <end position="296"/>
    </location>
</feature>
<dbReference type="GO" id="GO:0022857">
    <property type="term" value="F:transmembrane transporter activity"/>
    <property type="evidence" value="ECO:0007669"/>
    <property type="project" value="TreeGrafter"/>
</dbReference>
<dbReference type="Proteomes" id="UP000252914">
    <property type="component" value="Unassembled WGS sequence"/>
</dbReference>
<dbReference type="RefSeq" id="WP_114022736.1">
    <property type="nucleotide sequence ID" value="NZ_QOIN01000045.1"/>
</dbReference>
<dbReference type="GO" id="GO:0005524">
    <property type="term" value="F:ATP binding"/>
    <property type="evidence" value="ECO:0007669"/>
    <property type="project" value="UniProtKB-KW"/>
</dbReference>
<dbReference type="GO" id="GO:0016887">
    <property type="term" value="F:ATP hydrolysis activity"/>
    <property type="evidence" value="ECO:0007669"/>
    <property type="project" value="InterPro"/>
</dbReference>
<feature type="compositionally biased region" description="Low complexity" evidence="1">
    <location>
        <begin position="287"/>
        <end position="296"/>
    </location>
</feature>
<name>A0A367EVR7_9ACTN</name>
<protein>
    <submittedName>
        <fullName evidence="3">ATP-binding cassette domain-containing protein</fullName>
    </submittedName>
</protein>
<dbReference type="AlphaFoldDB" id="A0A367EVR7"/>
<feature type="domain" description="ABC transporter" evidence="2">
    <location>
        <begin position="4"/>
        <end position="266"/>
    </location>
</feature>
<evidence type="ECO:0000313" key="3">
    <source>
        <dbReference type="EMBL" id="RCG22101.1"/>
    </source>
</evidence>
<sequence>MTQLRGAAVSAADFGLDGPRGPVFAGVGFAAEAGSLIAVTGPSGSGRTCLLLALTGRMKAGHGHAKVAGHPLPRRMAAVRRLTALGQVPGVNDLDPALTVTEQLRERVLLRRRFGGPLRSLLRTRRERAAASRKQLEAALATAGLDLDALPKGGRTAVRDLERLEELRLSVALALLGEPGLLAVDDLDLKLSEAERGAAWALLRAVADTGVTVLAVCSEPPGEGAVVVRTRTGDGEVGDRADGDRADGDRADGDRPSGGKTAGGKADGDRADGDRAAARETDKEGAADAIAEAGRA</sequence>
<evidence type="ECO:0000313" key="4">
    <source>
        <dbReference type="Proteomes" id="UP000252914"/>
    </source>
</evidence>
<organism evidence="3 4">
    <name type="scientific">Streptomyces diacarni</name>
    <dbReference type="NCBI Taxonomy" id="2800381"/>
    <lineage>
        <taxon>Bacteria</taxon>
        <taxon>Bacillati</taxon>
        <taxon>Actinomycetota</taxon>
        <taxon>Actinomycetes</taxon>
        <taxon>Kitasatosporales</taxon>
        <taxon>Streptomycetaceae</taxon>
        <taxon>Streptomyces</taxon>
    </lineage>
</organism>
<keyword evidence="3" id="KW-0067">ATP-binding</keyword>
<dbReference type="Pfam" id="PF00005">
    <property type="entry name" value="ABC_tran"/>
    <property type="match status" value="1"/>
</dbReference>
<evidence type="ECO:0000259" key="2">
    <source>
        <dbReference type="PROSITE" id="PS50893"/>
    </source>
</evidence>
<dbReference type="Gene3D" id="3.40.50.300">
    <property type="entry name" value="P-loop containing nucleotide triphosphate hydrolases"/>
    <property type="match status" value="1"/>
</dbReference>
<dbReference type="GO" id="GO:0005886">
    <property type="term" value="C:plasma membrane"/>
    <property type="evidence" value="ECO:0007669"/>
    <property type="project" value="TreeGrafter"/>
</dbReference>
<feature type="compositionally biased region" description="Basic and acidic residues" evidence="1">
    <location>
        <begin position="266"/>
        <end position="286"/>
    </location>
</feature>
<proteinExistence type="predicted"/>
<dbReference type="SUPFAM" id="SSF52540">
    <property type="entry name" value="P-loop containing nucleoside triphosphate hydrolases"/>
    <property type="match status" value="1"/>
</dbReference>
<dbReference type="InterPro" id="IPR015854">
    <property type="entry name" value="ABC_transpr_LolD-like"/>
</dbReference>
<feature type="compositionally biased region" description="Basic and acidic residues" evidence="1">
    <location>
        <begin position="231"/>
        <end position="257"/>
    </location>
</feature>
<accession>A0A367EVR7</accession>
<dbReference type="EMBL" id="QOIN01000045">
    <property type="protein sequence ID" value="RCG22101.1"/>
    <property type="molecule type" value="Genomic_DNA"/>
</dbReference>
<gene>
    <name evidence="3" type="ORF">DTL70_16730</name>
</gene>
<reference evidence="3 4" key="1">
    <citation type="submission" date="2018-06" db="EMBL/GenBank/DDBJ databases">
        <title>Streptomyces reniochalinae sp. nov. and Streptomyces diacarnus sp. nov. from marine sponges.</title>
        <authorList>
            <person name="Li L."/>
        </authorList>
    </citation>
    <scope>NUCLEOTIDE SEQUENCE [LARGE SCALE GENOMIC DNA]</scope>
    <source>
        <strain evidence="3 4">LHW51701</strain>
    </source>
</reference>